<dbReference type="HOGENOM" id="CLU_357628_0_0_1"/>
<feature type="domain" description="SURP motif" evidence="8">
    <location>
        <begin position="398"/>
        <end position="438"/>
    </location>
</feature>
<feature type="domain" description="SURP motif" evidence="8">
    <location>
        <begin position="188"/>
        <end position="230"/>
    </location>
</feature>
<gene>
    <name evidence="9" type="ORF">CAPTEDRAFT_220931</name>
</gene>
<evidence type="ECO:0000256" key="1">
    <source>
        <dbReference type="ARBA" id="ARBA00022664"/>
    </source>
</evidence>
<dbReference type="PROSITE" id="PS50128">
    <property type="entry name" value="SURP"/>
    <property type="match status" value="2"/>
</dbReference>
<evidence type="ECO:0000313" key="9">
    <source>
        <dbReference type="EMBL" id="ELT98782.1"/>
    </source>
</evidence>
<feature type="compositionally biased region" description="Basic and acidic residues" evidence="7">
    <location>
        <begin position="519"/>
        <end position="553"/>
    </location>
</feature>
<dbReference type="SMART" id="SM00648">
    <property type="entry name" value="SWAP"/>
    <property type="match status" value="2"/>
</dbReference>
<feature type="compositionally biased region" description="Basic residues" evidence="7">
    <location>
        <begin position="616"/>
        <end position="691"/>
    </location>
</feature>
<dbReference type="InterPro" id="IPR035967">
    <property type="entry name" value="SWAP/Surp_sf"/>
</dbReference>
<evidence type="ECO:0000256" key="5">
    <source>
        <dbReference type="ARBA" id="ARBA00023163"/>
    </source>
</evidence>
<dbReference type="InterPro" id="IPR040397">
    <property type="entry name" value="SWAP"/>
</dbReference>
<dbReference type="Pfam" id="PF09750">
    <property type="entry name" value="DRY_EERY"/>
    <property type="match status" value="1"/>
</dbReference>
<protein>
    <recommendedName>
        <fullName evidence="8">SURP motif domain-containing protein</fullName>
    </recommendedName>
</protein>
<keyword evidence="1" id="KW-0507">mRNA processing</keyword>
<accession>R7TYT4</accession>
<keyword evidence="11" id="KW-1185">Reference proteome</keyword>
<organism evidence="9">
    <name type="scientific">Capitella teleta</name>
    <name type="common">Polychaete worm</name>
    <dbReference type="NCBI Taxonomy" id="283909"/>
    <lineage>
        <taxon>Eukaryota</taxon>
        <taxon>Metazoa</taxon>
        <taxon>Spiralia</taxon>
        <taxon>Lophotrochozoa</taxon>
        <taxon>Annelida</taxon>
        <taxon>Polychaeta</taxon>
        <taxon>Sedentaria</taxon>
        <taxon>Scolecida</taxon>
        <taxon>Capitellidae</taxon>
        <taxon>Capitella</taxon>
    </lineage>
</organism>
<keyword evidence="5" id="KW-0804">Transcription</keyword>
<evidence type="ECO:0000313" key="11">
    <source>
        <dbReference type="Proteomes" id="UP000014760"/>
    </source>
</evidence>
<dbReference type="Pfam" id="PF01805">
    <property type="entry name" value="Surp"/>
    <property type="match status" value="2"/>
</dbReference>
<feature type="compositionally biased region" description="Pro residues" evidence="7">
    <location>
        <begin position="357"/>
        <end position="378"/>
    </location>
</feature>
<evidence type="ECO:0000256" key="2">
    <source>
        <dbReference type="ARBA" id="ARBA00022737"/>
    </source>
</evidence>
<dbReference type="EMBL" id="AMQN01002004">
    <property type="status" value="NOT_ANNOTATED_CDS"/>
    <property type="molecule type" value="Genomic_DNA"/>
</dbReference>
<dbReference type="FunCoup" id="R7TYT4">
    <property type="interactions" value="1933"/>
</dbReference>
<reference evidence="11" key="1">
    <citation type="submission" date="2012-12" db="EMBL/GenBank/DDBJ databases">
        <authorList>
            <person name="Hellsten U."/>
            <person name="Grimwood J."/>
            <person name="Chapman J.A."/>
            <person name="Shapiro H."/>
            <person name="Aerts A."/>
            <person name="Otillar R.P."/>
            <person name="Terry A.Y."/>
            <person name="Boore J.L."/>
            <person name="Simakov O."/>
            <person name="Marletaz F."/>
            <person name="Cho S.-J."/>
            <person name="Edsinger-Gonzales E."/>
            <person name="Havlak P."/>
            <person name="Kuo D.-H."/>
            <person name="Larsson T."/>
            <person name="Lv J."/>
            <person name="Arendt D."/>
            <person name="Savage R."/>
            <person name="Osoegawa K."/>
            <person name="de Jong P."/>
            <person name="Lindberg D.R."/>
            <person name="Seaver E.C."/>
            <person name="Weisblat D.A."/>
            <person name="Putnam N.H."/>
            <person name="Grigoriev I.V."/>
            <person name="Rokhsar D.S."/>
        </authorList>
    </citation>
    <scope>NUCLEOTIDE SEQUENCE</scope>
    <source>
        <strain evidence="11">I ESC-2004</strain>
    </source>
</reference>
<feature type="region of interest" description="Disordered" evidence="7">
    <location>
        <begin position="241"/>
        <end position="273"/>
    </location>
</feature>
<feature type="compositionally biased region" description="Pro residues" evidence="7">
    <location>
        <begin position="501"/>
        <end position="518"/>
    </location>
</feature>
<dbReference type="OMA" id="IAFNYDE"/>
<feature type="region of interest" description="Disordered" evidence="7">
    <location>
        <begin position="725"/>
        <end position="776"/>
    </location>
</feature>
<dbReference type="OrthoDB" id="5836667at2759"/>
<dbReference type="Proteomes" id="UP000014760">
    <property type="component" value="Unassembled WGS sequence"/>
</dbReference>
<keyword evidence="3" id="KW-0694">RNA-binding</keyword>
<feature type="compositionally biased region" description="Polar residues" evidence="7">
    <location>
        <begin position="731"/>
        <end position="744"/>
    </location>
</feature>
<name>R7TYT4_CAPTE</name>
<evidence type="ECO:0000313" key="10">
    <source>
        <dbReference type="EnsemblMetazoa" id="CapteP220931"/>
    </source>
</evidence>
<dbReference type="InterPro" id="IPR019147">
    <property type="entry name" value="SWAP_N_domain"/>
</dbReference>
<reference evidence="9 11" key="2">
    <citation type="journal article" date="2013" name="Nature">
        <title>Insights into bilaterian evolution from three spiralian genomes.</title>
        <authorList>
            <person name="Simakov O."/>
            <person name="Marletaz F."/>
            <person name="Cho S.J."/>
            <person name="Edsinger-Gonzales E."/>
            <person name="Havlak P."/>
            <person name="Hellsten U."/>
            <person name="Kuo D.H."/>
            <person name="Larsson T."/>
            <person name="Lv J."/>
            <person name="Arendt D."/>
            <person name="Savage R."/>
            <person name="Osoegawa K."/>
            <person name="de Jong P."/>
            <person name="Grimwood J."/>
            <person name="Chapman J.A."/>
            <person name="Shapiro H."/>
            <person name="Aerts A."/>
            <person name="Otillar R.P."/>
            <person name="Terry A.Y."/>
            <person name="Boore J.L."/>
            <person name="Grigoriev I.V."/>
            <person name="Lindberg D.R."/>
            <person name="Seaver E.C."/>
            <person name="Weisblat D.A."/>
            <person name="Putnam N.H."/>
            <person name="Rokhsar D.S."/>
        </authorList>
    </citation>
    <scope>NUCLEOTIDE SEQUENCE</scope>
    <source>
        <strain evidence="9 11">I ESC-2004</strain>
    </source>
</reference>
<keyword evidence="4" id="KW-0805">Transcription regulation</keyword>
<dbReference type="GO" id="GO:0003723">
    <property type="term" value="F:RNA binding"/>
    <property type="evidence" value="ECO:0007669"/>
    <property type="project" value="UniProtKB-KW"/>
</dbReference>
<evidence type="ECO:0000256" key="3">
    <source>
        <dbReference type="ARBA" id="ARBA00022884"/>
    </source>
</evidence>
<feature type="region of interest" description="Disordered" evidence="7">
    <location>
        <begin position="569"/>
        <end position="711"/>
    </location>
</feature>
<evidence type="ECO:0000256" key="7">
    <source>
        <dbReference type="SAM" id="MobiDB-lite"/>
    </source>
</evidence>
<dbReference type="EnsemblMetazoa" id="CapteT220931">
    <property type="protein sequence ID" value="CapteP220931"/>
    <property type="gene ID" value="CapteG220931"/>
</dbReference>
<dbReference type="SMART" id="SM01141">
    <property type="entry name" value="DRY_EERY"/>
    <property type="match status" value="1"/>
</dbReference>
<dbReference type="Gene3D" id="1.10.10.790">
    <property type="entry name" value="Surp module"/>
    <property type="match status" value="2"/>
</dbReference>
<evidence type="ECO:0000256" key="6">
    <source>
        <dbReference type="ARBA" id="ARBA00023187"/>
    </source>
</evidence>
<dbReference type="SUPFAM" id="SSF109905">
    <property type="entry name" value="Surp module (SWAP domain)"/>
    <property type="match status" value="2"/>
</dbReference>
<dbReference type="STRING" id="283909.R7TYT4"/>
<keyword evidence="2" id="KW-0677">Repeat</keyword>
<proteinExistence type="predicted"/>
<feature type="region of interest" description="Disordered" evidence="7">
    <location>
        <begin position="310"/>
        <end position="392"/>
    </location>
</feature>
<dbReference type="PANTHER" id="PTHR13161">
    <property type="entry name" value="SPLICING FACTOR SUPPRESSOR OF WHITE APRICOT"/>
    <property type="match status" value="1"/>
</dbReference>
<dbReference type="PRINTS" id="PR01217">
    <property type="entry name" value="PRICHEXTENSN"/>
</dbReference>
<sequence length="923" mass="103865">MSIRKRVLVRDLPDARQNETFEDLLVFGYQCKLFRDDDRAQFIEDGKHLIPWMGDASLLIDRYDGRGHLHDLRPHDADDSRGQTPELSAEERRLEKMCDEERYLELYTDVQEKMTYEEEEAKRQKEGSVFSGYSAVGFSYDQSALEAQQEQQATKDASEEDSEPYVPIPELQVPTTIDAPATMKLHAIIEKTATFVSQHGSQMEIVIKTKQKDNPQFQFLNFDSGLNPYYKHMVSAIKSGRYKPKAKRERRDSDGMEGDGYLHPSLSKTVTQAETAASRQEFLTSVSTKLPAGQIANTPYAKLLSNLRKHQRGVSPDPSLLSTQAANGNGSTTCTSNDSIDAESKLSAEEPPTILGQPPPPGTEPPAPLPPVPLPQPAEEPDIDISNVLEPPTDARQVVDKMADYVARNGPEFEVIVKVKKDERFQFLEDWHPYHPYYQCVKSKIIKEMDPLKAKEGPVSFSIKSKDVDAPGAADLRSVLPYDDSSEDDANNVFNGEFDIRPPPPPPLEPPPLPNKPPPPDERKLAQERLRDKLAQAAREKLAQAAKDKALQAERKRKVAMFLSMVGKAKPPSVAPNPQANPPVQGPVEPPPSLRVQRDESEEAKPSRSRSGSPRNRSHYRRSRSRSGSRNRSKRSHHRSSRHRRSRSRSRSRRSKKKSRRHSRSRSRERRSSKRTRRSSPSRRVKRRRRSTSSETETPKPSESPPKFCAIPEIIVPKVEVAEPAMRHSSKPYSESETSQNGSSDENKIKVEARTSLSEEDSNSRLSVASGPPQAKVSSDLLSKVRAMLKASREAVLKEDQLEATLPVAPVLYVELIGDCCETDCLLQCESWFGAKFGTRFENSLYSSLFYGLQELSPLLQESVSFRIEIQDETCPISNDIYRLVHIVVPNNDEVPYGILPLRDVAMAWLLRCYGVTDMIVAM</sequence>
<dbReference type="GO" id="GO:0000395">
    <property type="term" value="P:mRNA 5'-splice site recognition"/>
    <property type="evidence" value="ECO:0007669"/>
    <property type="project" value="TreeGrafter"/>
</dbReference>
<dbReference type="InterPro" id="IPR000061">
    <property type="entry name" value="Surp"/>
</dbReference>
<dbReference type="AlphaFoldDB" id="R7TYT4"/>
<feature type="compositionally biased region" description="Basic and acidic residues" evidence="7">
    <location>
        <begin position="596"/>
        <end position="606"/>
    </location>
</feature>
<feature type="compositionally biased region" description="Polar residues" evidence="7">
    <location>
        <begin position="320"/>
        <end position="339"/>
    </location>
</feature>
<dbReference type="PANTHER" id="PTHR13161:SF15">
    <property type="entry name" value="SPLICING FACTOR, SUPPRESSOR OF WHITE-APRICOT HOMOLOG"/>
    <property type="match status" value="1"/>
</dbReference>
<evidence type="ECO:0000259" key="8">
    <source>
        <dbReference type="PROSITE" id="PS50128"/>
    </source>
</evidence>
<reference evidence="10" key="3">
    <citation type="submission" date="2015-06" db="UniProtKB">
        <authorList>
            <consortium name="EnsemblMetazoa"/>
        </authorList>
    </citation>
    <scope>IDENTIFICATION</scope>
</reference>
<keyword evidence="6" id="KW-0508">mRNA splicing</keyword>
<evidence type="ECO:0000256" key="4">
    <source>
        <dbReference type="ARBA" id="ARBA00023015"/>
    </source>
</evidence>
<dbReference type="EMBL" id="KB307554">
    <property type="protein sequence ID" value="ELT98782.1"/>
    <property type="molecule type" value="Genomic_DNA"/>
</dbReference>
<feature type="region of interest" description="Disordered" evidence="7">
    <location>
        <begin position="478"/>
        <end position="553"/>
    </location>
</feature>
<feature type="compositionally biased region" description="Pro residues" evidence="7">
    <location>
        <begin position="573"/>
        <end position="593"/>
    </location>
</feature>